<feature type="binding site" evidence="11">
    <location>
        <position position="111"/>
    </location>
    <ligand>
        <name>CTP</name>
        <dbReference type="ChEBI" id="CHEBI:37563"/>
    </ligand>
</feature>
<evidence type="ECO:0000256" key="3">
    <source>
        <dbReference type="ARBA" id="ARBA00022694"/>
    </source>
</evidence>
<evidence type="ECO:0000256" key="2">
    <source>
        <dbReference type="ARBA" id="ARBA00022679"/>
    </source>
</evidence>
<gene>
    <name evidence="11" type="primary">cca</name>
    <name evidence="15" type="ORF">CUU66_19255</name>
</gene>
<comment type="subunit">
    <text evidence="11">Homodimer.</text>
</comment>
<dbReference type="Gene3D" id="1.10.110.30">
    <property type="match status" value="1"/>
</dbReference>
<comment type="catalytic activity">
    <reaction evidence="11">
        <text>a tRNA with a 3' CCA end + 2 CTP + ATP = a tRNA with a 3' CCACCA end + 3 diphosphate</text>
        <dbReference type="Rhea" id="RHEA:76235"/>
        <dbReference type="Rhea" id="RHEA-COMP:10468"/>
        <dbReference type="Rhea" id="RHEA-COMP:18655"/>
        <dbReference type="ChEBI" id="CHEBI:30616"/>
        <dbReference type="ChEBI" id="CHEBI:33019"/>
        <dbReference type="ChEBI" id="CHEBI:37563"/>
        <dbReference type="ChEBI" id="CHEBI:83071"/>
        <dbReference type="ChEBI" id="CHEBI:195187"/>
    </reaction>
</comment>
<proteinExistence type="inferred from homology"/>
<dbReference type="NCBIfam" id="NF009814">
    <property type="entry name" value="PRK13299.1"/>
    <property type="match status" value="1"/>
</dbReference>
<keyword evidence="10 11" id="KW-0694">RNA-binding</keyword>
<dbReference type="GO" id="GO:0005524">
    <property type="term" value="F:ATP binding"/>
    <property type="evidence" value="ECO:0007669"/>
    <property type="project" value="UniProtKB-UniRule"/>
</dbReference>
<evidence type="ECO:0000313" key="15">
    <source>
        <dbReference type="EMBL" id="PLT28355.1"/>
    </source>
</evidence>
<dbReference type="RefSeq" id="WP_101645020.1">
    <property type="nucleotide sequence ID" value="NZ_PGUY01000062.1"/>
</dbReference>
<feature type="binding site" evidence="11">
    <location>
        <position position="42"/>
    </location>
    <ligand>
        <name>Mg(2+)</name>
        <dbReference type="ChEBI" id="CHEBI:18420"/>
    </ligand>
</feature>
<feature type="domain" description="CCA-adding enzyme C-terminal" evidence="14">
    <location>
        <begin position="247"/>
        <end position="393"/>
    </location>
</feature>
<evidence type="ECO:0000256" key="7">
    <source>
        <dbReference type="ARBA" id="ARBA00022800"/>
    </source>
</evidence>
<evidence type="ECO:0000256" key="6">
    <source>
        <dbReference type="ARBA" id="ARBA00022741"/>
    </source>
</evidence>
<feature type="binding site" evidence="11">
    <location>
        <position position="157"/>
    </location>
    <ligand>
        <name>CTP</name>
        <dbReference type="ChEBI" id="CHEBI:37563"/>
    </ligand>
</feature>
<keyword evidence="9 11" id="KW-0460">Magnesium</keyword>
<dbReference type="Gene3D" id="3.30.460.10">
    <property type="entry name" value="Beta Polymerase, domain 2"/>
    <property type="match status" value="1"/>
</dbReference>
<keyword evidence="5 11" id="KW-0479">Metal-binding</keyword>
<comment type="similarity">
    <text evidence="11">Belongs to the tRNA nucleotidyltransferase/poly(A) polymerase family. Bacterial CCA-adding enzyme type 3 subfamily.</text>
</comment>
<organism evidence="15 16">
    <name type="scientific">Peribacillus deserti</name>
    <dbReference type="NCBI Taxonomy" id="673318"/>
    <lineage>
        <taxon>Bacteria</taxon>
        <taxon>Bacillati</taxon>
        <taxon>Bacillota</taxon>
        <taxon>Bacilli</taxon>
        <taxon>Bacillales</taxon>
        <taxon>Bacillaceae</taxon>
        <taxon>Peribacillus</taxon>
    </lineage>
</organism>
<dbReference type="InterPro" id="IPR032828">
    <property type="entry name" value="PolyA_RNA-bd"/>
</dbReference>
<dbReference type="HAMAP" id="MF_01263">
    <property type="entry name" value="CCA_bact_type3"/>
    <property type="match status" value="1"/>
</dbReference>
<evidence type="ECO:0000259" key="14">
    <source>
        <dbReference type="Pfam" id="PF13735"/>
    </source>
</evidence>
<dbReference type="GO" id="GO:0004810">
    <property type="term" value="F:CCA tRNA nucleotidyltransferase activity"/>
    <property type="evidence" value="ECO:0007669"/>
    <property type="project" value="UniProtKB-UniRule"/>
</dbReference>
<dbReference type="Gene3D" id="1.10.246.80">
    <property type="match status" value="1"/>
</dbReference>
<dbReference type="Pfam" id="PF12627">
    <property type="entry name" value="PolyA_pol_RNAbd"/>
    <property type="match status" value="1"/>
</dbReference>
<keyword evidence="7 11" id="KW-0692">RNA repair</keyword>
<sequence>MHKLFNQAKPVLEKIERAGFQAYFVGGAVRDYLLNKQISDVDIASSAVPAEIKQIFDKTVDVGIEHGTILVIFKGVPYEVTTFRSESEYADFRRPSKVTFIRSLEEDLKRRDFTMNAIAMDKDLTIIDPFSGRIAIENQLITTVGRPEDRFQEDALRMMRAVRFVSQLSFSIESDTYQGLKDHGHLLEKIAVERILAEFNKLLAGENKLQAFNILRDTGLNEFLPGLKGTGKVLDEWGKLDVSRLKNLMESWVLFVYLLNPADIDSFLRSWKMSSKQMKEIKRYLFYLNLRFKGPLTKLNLFHAGMDTALSIEKVYGVLKDCQDEAAASHTIEKDYRSLPIHDLQELAVGGRDLLEWSAKQAGPWVKETLLHALEAVLEQQAPNEKEALREWLGRCNLI</sequence>
<evidence type="ECO:0000313" key="16">
    <source>
        <dbReference type="Proteomes" id="UP000234748"/>
    </source>
</evidence>
<feature type="binding site" evidence="11">
    <location>
        <position position="27"/>
    </location>
    <ligand>
        <name>CTP</name>
        <dbReference type="ChEBI" id="CHEBI:37563"/>
    </ligand>
</feature>
<evidence type="ECO:0000256" key="8">
    <source>
        <dbReference type="ARBA" id="ARBA00022840"/>
    </source>
</evidence>
<feature type="binding site" evidence="11">
    <location>
        <position position="157"/>
    </location>
    <ligand>
        <name>ATP</name>
        <dbReference type="ChEBI" id="CHEBI:30616"/>
    </ligand>
</feature>
<comment type="miscellaneous">
    <text evidence="11">A single active site specifically recognizes both ATP and CTP and is responsible for their addition.</text>
</comment>
<feature type="domain" description="tRNA nucleotidyltransferase/poly(A) polymerase RNA and SrmB- binding" evidence="13">
    <location>
        <begin position="170"/>
        <end position="227"/>
    </location>
</feature>
<evidence type="ECO:0000259" key="13">
    <source>
        <dbReference type="Pfam" id="PF12627"/>
    </source>
</evidence>
<name>A0A2N5M216_9BACI</name>
<feature type="binding site" evidence="11">
    <location>
        <position position="30"/>
    </location>
    <ligand>
        <name>ATP</name>
        <dbReference type="ChEBI" id="CHEBI:30616"/>
    </ligand>
</feature>
<dbReference type="InterPro" id="IPR050264">
    <property type="entry name" value="Bact_CCA-adding_enz_type3_sf"/>
</dbReference>
<feature type="binding site" evidence="11">
    <location>
        <position position="30"/>
    </location>
    <ligand>
        <name>CTP</name>
        <dbReference type="ChEBI" id="CHEBI:37563"/>
    </ligand>
</feature>
<dbReference type="GO" id="GO:0000049">
    <property type="term" value="F:tRNA binding"/>
    <property type="evidence" value="ECO:0007669"/>
    <property type="project" value="UniProtKB-UniRule"/>
</dbReference>
<dbReference type="PANTHER" id="PTHR46173:SF1">
    <property type="entry name" value="CCA TRNA NUCLEOTIDYLTRANSFERASE 1, MITOCHONDRIAL"/>
    <property type="match status" value="1"/>
</dbReference>
<feature type="binding site" evidence="11">
    <location>
        <position position="111"/>
    </location>
    <ligand>
        <name>ATP</name>
        <dbReference type="ChEBI" id="CHEBI:30616"/>
    </ligand>
</feature>
<evidence type="ECO:0000256" key="1">
    <source>
        <dbReference type="ARBA" id="ARBA00001946"/>
    </source>
</evidence>
<dbReference type="GO" id="GO:0160016">
    <property type="term" value="F:CCACCA tRNA nucleotidyltransferase activity"/>
    <property type="evidence" value="ECO:0007669"/>
    <property type="project" value="RHEA"/>
</dbReference>
<dbReference type="GO" id="GO:0042245">
    <property type="term" value="P:RNA repair"/>
    <property type="evidence" value="ECO:0007669"/>
    <property type="project" value="UniProtKB-KW"/>
</dbReference>
<feature type="binding site" evidence="11">
    <location>
        <position position="160"/>
    </location>
    <ligand>
        <name>ATP</name>
        <dbReference type="ChEBI" id="CHEBI:30616"/>
    </ligand>
</feature>
<evidence type="ECO:0000259" key="12">
    <source>
        <dbReference type="Pfam" id="PF01743"/>
    </source>
</evidence>
<dbReference type="InterPro" id="IPR023068">
    <property type="entry name" value="CCA-adding_enz_firmicutes"/>
</dbReference>
<dbReference type="Proteomes" id="UP000234748">
    <property type="component" value="Unassembled WGS sequence"/>
</dbReference>
<keyword evidence="8 11" id="KW-0067">ATP-binding</keyword>
<feature type="binding site" evidence="11">
    <location>
        <position position="154"/>
    </location>
    <ligand>
        <name>CTP</name>
        <dbReference type="ChEBI" id="CHEBI:37563"/>
    </ligand>
</feature>
<comment type="caution">
    <text evidence="15">The sequence shown here is derived from an EMBL/GenBank/DDBJ whole genome shotgun (WGS) entry which is preliminary data.</text>
</comment>
<dbReference type="Gene3D" id="1.20.58.560">
    <property type="match status" value="1"/>
</dbReference>
<dbReference type="InterPro" id="IPR002646">
    <property type="entry name" value="PolA_pol_head_dom"/>
</dbReference>
<evidence type="ECO:0000256" key="9">
    <source>
        <dbReference type="ARBA" id="ARBA00022842"/>
    </source>
</evidence>
<feature type="binding site" evidence="11">
    <location>
        <position position="154"/>
    </location>
    <ligand>
        <name>ATP</name>
        <dbReference type="ChEBI" id="CHEBI:30616"/>
    </ligand>
</feature>
<dbReference type="SUPFAM" id="SSF81301">
    <property type="entry name" value="Nucleotidyltransferase"/>
    <property type="match status" value="1"/>
</dbReference>
<comment type="catalytic activity">
    <reaction evidence="11">
        <text>a tRNA precursor + 2 CTP + ATP = a tRNA with a 3' CCA end + 3 diphosphate</text>
        <dbReference type="Rhea" id="RHEA:14433"/>
        <dbReference type="Rhea" id="RHEA-COMP:10465"/>
        <dbReference type="Rhea" id="RHEA-COMP:10468"/>
        <dbReference type="ChEBI" id="CHEBI:30616"/>
        <dbReference type="ChEBI" id="CHEBI:33019"/>
        <dbReference type="ChEBI" id="CHEBI:37563"/>
        <dbReference type="ChEBI" id="CHEBI:74896"/>
        <dbReference type="ChEBI" id="CHEBI:83071"/>
        <dbReference type="EC" id="2.7.7.72"/>
    </reaction>
</comment>
<dbReference type="GO" id="GO:0001680">
    <property type="term" value="P:tRNA 3'-terminal CCA addition"/>
    <property type="evidence" value="ECO:0007669"/>
    <property type="project" value="UniProtKB-UniRule"/>
</dbReference>
<comment type="cofactor">
    <cofactor evidence="1 11">
        <name>Mg(2+)</name>
        <dbReference type="ChEBI" id="CHEBI:18420"/>
    </cofactor>
</comment>
<protein>
    <recommendedName>
        <fullName evidence="11">CCA-adding enzyme</fullName>
        <ecNumber evidence="11">2.7.7.72</ecNumber>
    </recommendedName>
    <alternativeName>
        <fullName evidence="11">CCA tRNA nucleotidyltransferase</fullName>
    </alternativeName>
    <alternativeName>
        <fullName evidence="11">tRNA CCA-pyrophosphorylase</fullName>
    </alternativeName>
    <alternativeName>
        <fullName evidence="11">tRNA adenylyl-/cytidylyl- transferase</fullName>
    </alternativeName>
    <alternativeName>
        <fullName evidence="11">tRNA nucleotidyltransferase</fullName>
    </alternativeName>
    <alternativeName>
        <fullName evidence="11">tRNA-NT</fullName>
    </alternativeName>
</protein>
<dbReference type="AlphaFoldDB" id="A0A2N5M216"/>
<comment type="function">
    <text evidence="11">Catalyzes the addition and repair of the essential 3'-terminal CCA sequence in tRNAs without using a nucleic acid template. Adds these three nucleotides in the order of C, C, and A to the tRNA nucleotide-73, using CTP and ATP as substrates and producing inorganic pyrophosphate. tRNA 3'-terminal CCA addition is required both for tRNA processing and repair. Also involved in tRNA surveillance by mediating tandem CCA addition to generate a CCACCA at the 3' terminus of unstable tRNAs. While stable tRNAs receive only 3'-terminal CCA, unstable tRNAs are marked with CCACCA and rapidly degraded.</text>
</comment>
<dbReference type="OrthoDB" id="9805698at2"/>
<feature type="binding site" evidence="11">
    <location>
        <position position="163"/>
    </location>
    <ligand>
        <name>CTP</name>
        <dbReference type="ChEBI" id="CHEBI:37563"/>
    </ligand>
</feature>
<keyword evidence="16" id="KW-1185">Reference proteome</keyword>
<dbReference type="GO" id="GO:0000287">
    <property type="term" value="F:magnesium ion binding"/>
    <property type="evidence" value="ECO:0007669"/>
    <property type="project" value="UniProtKB-UniRule"/>
</dbReference>
<feature type="binding site" evidence="11">
    <location>
        <position position="160"/>
    </location>
    <ligand>
        <name>CTP</name>
        <dbReference type="ChEBI" id="CHEBI:37563"/>
    </ligand>
</feature>
<keyword evidence="6 11" id="KW-0547">Nucleotide-binding</keyword>
<dbReference type="Pfam" id="PF13735">
    <property type="entry name" value="tRNA_NucTran2_2"/>
    <property type="match status" value="1"/>
</dbReference>
<dbReference type="InterPro" id="IPR043519">
    <property type="entry name" value="NT_sf"/>
</dbReference>
<keyword evidence="3 11" id="KW-0819">tRNA processing</keyword>
<dbReference type="InterPro" id="IPR032810">
    <property type="entry name" value="CCA-adding_enz_C"/>
</dbReference>
<dbReference type="Pfam" id="PF01743">
    <property type="entry name" value="PolyA_pol"/>
    <property type="match status" value="1"/>
</dbReference>
<evidence type="ECO:0000256" key="4">
    <source>
        <dbReference type="ARBA" id="ARBA00022695"/>
    </source>
</evidence>
<keyword evidence="2 11" id="KW-0808">Transferase</keyword>
<keyword evidence="4 11" id="KW-0548">Nucleotidyltransferase</keyword>
<feature type="domain" description="Poly A polymerase head" evidence="12">
    <location>
        <begin position="22"/>
        <end position="141"/>
    </location>
</feature>
<dbReference type="EC" id="2.7.7.72" evidence="11"/>
<evidence type="ECO:0000256" key="10">
    <source>
        <dbReference type="ARBA" id="ARBA00022884"/>
    </source>
</evidence>
<feature type="binding site" evidence="11">
    <location>
        <position position="40"/>
    </location>
    <ligand>
        <name>Mg(2+)</name>
        <dbReference type="ChEBI" id="CHEBI:18420"/>
    </ligand>
</feature>
<dbReference type="PANTHER" id="PTHR46173">
    <property type="entry name" value="CCA TRNA NUCLEOTIDYLTRANSFERASE 1, MITOCHONDRIAL"/>
    <property type="match status" value="1"/>
</dbReference>
<dbReference type="CDD" id="cd05398">
    <property type="entry name" value="NT_ClassII-CCAase"/>
    <property type="match status" value="1"/>
</dbReference>
<dbReference type="EMBL" id="PGUY01000062">
    <property type="protein sequence ID" value="PLT28355.1"/>
    <property type="molecule type" value="Genomic_DNA"/>
</dbReference>
<evidence type="ECO:0000256" key="5">
    <source>
        <dbReference type="ARBA" id="ARBA00022723"/>
    </source>
</evidence>
<accession>A0A2N5M216</accession>
<evidence type="ECO:0000256" key="11">
    <source>
        <dbReference type="HAMAP-Rule" id="MF_01263"/>
    </source>
</evidence>
<dbReference type="SUPFAM" id="SSF81891">
    <property type="entry name" value="Poly A polymerase C-terminal region-like"/>
    <property type="match status" value="1"/>
</dbReference>
<reference evidence="15 16" key="1">
    <citation type="submission" date="2017-11" db="EMBL/GenBank/DDBJ databases">
        <title>Comparitive Functional Genomics of Dry Heat Resistant strains isolated from the Viking Spacecraft.</title>
        <authorList>
            <person name="Seuylemezian A."/>
            <person name="Cooper K."/>
            <person name="Vaishampayan P."/>
        </authorList>
    </citation>
    <scope>NUCLEOTIDE SEQUENCE [LARGE SCALE GENOMIC DNA]</scope>
    <source>
        <strain evidence="15 16">V1-29</strain>
    </source>
</reference>
<feature type="binding site" evidence="11">
    <location>
        <position position="163"/>
    </location>
    <ligand>
        <name>ATP</name>
        <dbReference type="ChEBI" id="CHEBI:30616"/>
    </ligand>
</feature>
<feature type="binding site" evidence="11">
    <location>
        <position position="27"/>
    </location>
    <ligand>
        <name>ATP</name>
        <dbReference type="ChEBI" id="CHEBI:30616"/>
    </ligand>
</feature>